<gene>
    <name evidence="2" type="ORF">CLV35_2445</name>
</gene>
<protein>
    <recommendedName>
        <fullName evidence="1">VOC domain-containing protein</fullName>
    </recommendedName>
</protein>
<dbReference type="EMBL" id="RBWV01000012">
    <property type="protein sequence ID" value="RKS73949.1"/>
    <property type="molecule type" value="Genomic_DNA"/>
</dbReference>
<dbReference type="Pfam" id="PF00903">
    <property type="entry name" value="Glyoxalase"/>
    <property type="match status" value="1"/>
</dbReference>
<sequence length="144" mass="14729">MAHSFNMVTLGVQDLARSRAFYEALGWQGRGGEGGAPVFFGGHGTVLAIWDRSSLAADSALPEGSSSGADGWGGITLACCLGSEAEVDELTATARGAGGTVAREPAATSWGGYDSIVVDPDGHRWEIAHNPEWPVSPEGGVSLG</sequence>
<dbReference type="PANTHER" id="PTHR36503:SF1">
    <property type="entry name" value="BLR2520 PROTEIN"/>
    <property type="match status" value="1"/>
</dbReference>
<feature type="domain" description="VOC" evidence="1">
    <location>
        <begin position="4"/>
        <end position="130"/>
    </location>
</feature>
<dbReference type="InterPro" id="IPR037523">
    <property type="entry name" value="VOC_core"/>
</dbReference>
<keyword evidence="3" id="KW-1185">Reference proteome</keyword>
<organism evidence="2 3">
    <name type="scientific">Motilibacter peucedani</name>
    <dbReference type="NCBI Taxonomy" id="598650"/>
    <lineage>
        <taxon>Bacteria</taxon>
        <taxon>Bacillati</taxon>
        <taxon>Actinomycetota</taxon>
        <taxon>Actinomycetes</taxon>
        <taxon>Motilibacterales</taxon>
        <taxon>Motilibacteraceae</taxon>
        <taxon>Motilibacter</taxon>
    </lineage>
</organism>
<dbReference type="AlphaFoldDB" id="A0A420XP19"/>
<dbReference type="InParanoid" id="A0A420XP19"/>
<dbReference type="Proteomes" id="UP000281955">
    <property type="component" value="Unassembled WGS sequence"/>
</dbReference>
<accession>A0A420XP19</accession>
<comment type="caution">
    <text evidence="2">The sequence shown here is derived from an EMBL/GenBank/DDBJ whole genome shotgun (WGS) entry which is preliminary data.</text>
</comment>
<evidence type="ECO:0000313" key="3">
    <source>
        <dbReference type="Proteomes" id="UP000281955"/>
    </source>
</evidence>
<name>A0A420XP19_9ACTN</name>
<dbReference type="RefSeq" id="WP_121193735.1">
    <property type="nucleotide sequence ID" value="NZ_RBWV01000012.1"/>
</dbReference>
<proteinExistence type="predicted"/>
<evidence type="ECO:0000313" key="2">
    <source>
        <dbReference type="EMBL" id="RKS73949.1"/>
    </source>
</evidence>
<dbReference type="InterPro" id="IPR029068">
    <property type="entry name" value="Glyas_Bleomycin-R_OHBP_Dase"/>
</dbReference>
<dbReference type="SUPFAM" id="SSF54593">
    <property type="entry name" value="Glyoxalase/Bleomycin resistance protein/Dihydroxybiphenyl dioxygenase"/>
    <property type="match status" value="1"/>
</dbReference>
<evidence type="ECO:0000259" key="1">
    <source>
        <dbReference type="PROSITE" id="PS51819"/>
    </source>
</evidence>
<dbReference type="PANTHER" id="PTHR36503">
    <property type="entry name" value="BLR2520 PROTEIN"/>
    <property type="match status" value="1"/>
</dbReference>
<dbReference type="InterPro" id="IPR004360">
    <property type="entry name" value="Glyas_Fos-R_dOase_dom"/>
</dbReference>
<reference evidence="2 3" key="1">
    <citation type="submission" date="2018-10" db="EMBL/GenBank/DDBJ databases">
        <title>Genomic Encyclopedia of Archaeal and Bacterial Type Strains, Phase II (KMG-II): from individual species to whole genera.</title>
        <authorList>
            <person name="Goeker M."/>
        </authorList>
    </citation>
    <scope>NUCLEOTIDE SEQUENCE [LARGE SCALE GENOMIC DNA]</scope>
    <source>
        <strain evidence="2 3">RP-AC37</strain>
    </source>
</reference>
<dbReference type="OrthoDB" id="9798430at2"/>
<dbReference type="PROSITE" id="PS51819">
    <property type="entry name" value="VOC"/>
    <property type="match status" value="1"/>
</dbReference>
<dbReference type="Gene3D" id="3.10.180.10">
    <property type="entry name" value="2,3-Dihydroxybiphenyl 1,2-Dioxygenase, domain 1"/>
    <property type="match status" value="1"/>
</dbReference>